<dbReference type="PANTHER" id="PTHR21708:SF26">
    <property type="entry name" value="2-DEHYDROPANTOATE 2-REDUCTASE"/>
    <property type="match status" value="1"/>
</dbReference>
<proteinExistence type="inferred from homology"/>
<dbReference type="InterPro" id="IPR008927">
    <property type="entry name" value="6-PGluconate_DH-like_C_sf"/>
</dbReference>
<reference evidence="7 8" key="1">
    <citation type="journal article" date="2024" name="Int. J. Mol. Sci.">
        <title>Exploration of Alicyclobacillus spp. Genome in Search of Antibiotic Resistance.</title>
        <authorList>
            <person name="Bucka-Kolendo J."/>
            <person name="Kiousi D.E."/>
            <person name="Dekowska A."/>
            <person name="Mikolajczuk-Szczyrba A."/>
            <person name="Karadedos D.M."/>
            <person name="Michael P."/>
            <person name="Galanis A."/>
            <person name="Sokolowska B."/>
        </authorList>
    </citation>
    <scope>NUCLEOTIDE SEQUENCE [LARGE SCALE GENOMIC DNA]</scope>
    <source>
        <strain evidence="7 8">KKP 3000</strain>
    </source>
</reference>
<dbReference type="EMBL" id="JBDXSU010000008">
    <property type="protein sequence ID" value="MFB5190940.1"/>
    <property type="molecule type" value="Genomic_DNA"/>
</dbReference>
<evidence type="ECO:0000256" key="3">
    <source>
        <dbReference type="ARBA" id="ARBA00023002"/>
    </source>
</evidence>
<organism evidence="7 8">
    <name type="scientific">Alicyclobacillus fastidiosus</name>
    <dbReference type="NCBI Taxonomy" id="392011"/>
    <lineage>
        <taxon>Bacteria</taxon>
        <taxon>Bacillati</taxon>
        <taxon>Bacillota</taxon>
        <taxon>Bacilli</taxon>
        <taxon>Bacillales</taxon>
        <taxon>Alicyclobacillaceae</taxon>
        <taxon>Alicyclobacillus</taxon>
    </lineage>
</organism>
<dbReference type="InterPro" id="IPR051402">
    <property type="entry name" value="KPR-Related"/>
</dbReference>
<dbReference type="InterPro" id="IPR013332">
    <property type="entry name" value="KPR_N"/>
</dbReference>
<evidence type="ECO:0000313" key="7">
    <source>
        <dbReference type="EMBL" id="MFB5190940.1"/>
    </source>
</evidence>
<dbReference type="Pfam" id="PF08546">
    <property type="entry name" value="ApbA_C"/>
    <property type="match status" value="1"/>
</dbReference>
<evidence type="ECO:0000256" key="1">
    <source>
        <dbReference type="ARBA" id="ARBA00007870"/>
    </source>
</evidence>
<dbReference type="SUPFAM" id="SSF51735">
    <property type="entry name" value="NAD(P)-binding Rossmann-fold domains"/>
    <property type="match status" value="1"/>
</dbReference>
<comment type="pathway">
    <text evidence="4">Cofactor biosynthesis; (R)-pantothenate biosynthesis; (R)-pantoate from 3-methyl-2-oxobutanoate: step 2/2.</text>
</comment>
<keyword evidence="8" id="KW-1185">Reference proteome</keyword>
<keyword evidence="2 4" id="KW-0521">NADP</keyword>
<dbReference type="InterPro" id="IPR013328">
    <property type="entry name" value="6PGD_dom2"/>
</dbReference>
<dbReference type="InterPro" id="IPR013752">
    <property type="entry name" value="KPA_reductase"/>
</dbReference>
<evidence type="ECO:0000259" key="5">
    <source>
        <dbReference type="Pfam" id="PF02558"/>
    </source>
</evidence>
<dbReference type="InterPro" id="IPR036291">
    <property type="entry name" value="NAD(P)-bd_dom_sf"/>
</dbReference>
<protein>
    <recommendedName>
        <fullName evidence="4">2-dehydropantoate 2-reductase</fullName>
        <ecNumber evidence="4">1.1.1.169</ecNumber>
    </recommendedName>
    <alternativeName>
        <fullName evidence="4">Ketopantoate reductase</fullName>
    </alternativeName>
</protein>
<dbReference type="InterPro" id="IPR003710">
    <property type="entry name" value="ApbA"/>
</dbReference>
<gene>
    <name evidence="7" type="ORF">KKP3000_004436</name>
</gene>
<sequence>MNEIQNVSLIGLGAIGAAYASRLYDLDPTCIRVVADDERIARYQTRPVVVNGRGYEFTYVSPRADTEAADLVIIAVKYDGLAQALVDIRRHVGPDTIILSLLNGISSEEMIAQIYGEKNLLYAMCVAIDAVRNDSAVAFSSIGRICFGELKNETYSRNVQLVKELFDRAEIPYEIPVDMQRTMWWKFMINVGVNQTSAVLRAPYGVFQTVDEAHELMARAMQEVILISERAGIHLTQADLQAFDAILADLAPDGKTSMLQDIEAGRKTEVEYLAGKVRELGKQYGVATPVNDMLYPLIRAIEAMNA</sequence>
<dbReference type="Gene3D" id="1.10.1040.10">
    <property type="entry name" value="N-(1-d-carboxylethyl)-l-norvaline Dehydrogenase, domain 2"/>
    <property type="match status" value="1"/>
</dbReference>
<dbReference type="EC" id="1.1.1.169" evidence="4"/>
<dbReference type="NCBIfam" id="TIGR00745">
    <property type="entry name" value="apbA_panE"/>
    <property type="match status" value="1"/>
</dbReference>
<evidence type="ECO:0000256" key="2">
    <source>
        <dbReference type="ARBA" id="ARBA00022857"/>
    </source>
</evidence>
<evidence type="ECO:0000259" key="6">
    <source>
        <dbReference type="Pfam" id="PF08546"/>
    </source>
</evidence>
<evidence type="ECO:0000313" key="8">
    <source>
        <dbReference type="Proteomes" id="UP001579974"/>
    </source>
</evidence>
<keyword evidence="4" id="KW-0566">Pantothenate biosynthesis</keyword>
<dbReference type="Proteomes" id="UP001579974">
    <property type="component" value="Unassembled WGS sequence"/>
</dbReference>
<dbReference type="RefSeq" id="WP_275474638.1">
    <property type="nucleotide sequence ID" value="NZ_CP162940.1"/>
</dbReference>
<comment type="caution">
    <text evidence="7">The sequence shown here is derived from an EMBL/GenBank/DDBJ whole genome shotgun (WGS) entry which is preliminary data.</text>
</comment>
<name>A0ABV5AFC4_9BACL</name>
<dbReference type="Pfam" id="PF02558">
    <property type="entry name" value="ApbA"/>
    <property type="match status" value="1"/>
</dbReference>
<comment type="similarity">
    <text evidence="1 4">Belongs to the ketopantoate reductase family.</text>
</comment>
<dbReference type="Gene3D" id="3.40.50.720">
    <property type="entry name" value="NAD(P)-binding Rossmann-like Domain"/>
    <property type="match status" value="1"/>
</dbReference>
<feature type="domain" description="Ketopantoate reductase N-terminal" evidence="5">
    <location>
        <begin position="9"/>
        <end position="151"/>
    </location>
</feature>
<comment type="function">
    <text evidence="4">Catalyzes the NADPH-dependent reduction of ketopantoate into pantoic acid.</text>
</comment>
<feature type="domain" description="Ketopantoate reductase C-terminal" evidence="6">
    <location>
        <begin position="178"/>
        <end position="302"/>
    </location>
</feature>
<dbReference type="PANTHER" id="PTHR21708">
    <property type="entry name" value="PROBABLE 2-DEHYDROPANTOATE 2-REDUCTASE"/>
    <property type="match status" value="1"/>
</dbReference>
<dbReference type="SUPFAM" id="SSF48179">
    <property type="entry name" value="6-phosphogluconate dehydrogenase C-terminal domain-like"/>
    <property type="match status" value="1"/>
</dbReference>
<keyword evidence="3 4" id="KW-0560">Oxidoreductase</keyword>
<accession>A0ABV5AFC4</accession>
<evidence type="ECO:0000256" key="4">
    <source>
        <dbReference type="RuleBase" id="RU362068"/>
    </source>
</evidence>
<comment type="catalytic activity">
    <reaction evidence="4">
        <text>(R)-pantoate + NADP(+) = 2-dehydropantoate + NADPH + H(+)</text>
        <dbReference type="Rhea" id="RHEA:16233"/>
        <dbReference type="ChEBI" id="CHEBI:11561"/>
        <dbReference type="ChEBI" id="CHEBI:15378"/>
        <dbReference type="ChEBI" id="CHEBI:15980"/>
        <dbReference type="ChEBI" id="CHEBI:57783"/>
        <dbReference type="ChEBI" id="CHEBI:58349"/>
        <dbReference type="EC" id="1.1.1.169"/>
    </reaction>
</comment>